<evidence type="ECO:0000256" key="2">
    <source>
        <dbReference type="ARBA" id="ARBA00022603"/>
    </source>
</evidence>
<keyword evidence="2" id="KW-0489">Methyltransferase</keyword>
<dbReference type="FunFam" id="3.40.50.150:FF:000256">
    <property type="entry name" value="S-adenosyl-L-methionine-dependent methyltransferase superfamily protein"/>
    <property type="match status" value="1"/>
</dbReference>
<dbReference type="GO" id="GO:0008757">
    <property type="term" value="F:S-adenosylmethionine-dependent methyltransferase activity"/>
    <property type="evidence" value="ECO:0007669"/>
    <property type="project" value="InterPro"/>
</dbReference>
<dbReference type="PANTHER" id="PTHR12176">
    <property type="entry name" value="SAM-DEPENDENT METHYLTRANSFERASE SUPERFAMILY PROTEIN"/>
    <property type="match status" value="1"/>
</dbReference>
<protein>
    <recommendedName>
        <fullName evidence="6">Methyltransferase type 11 domain-containing protein</fullName>
    </recommendedName>
</protein>
<dbReference type="AlphaFoldDB" id="A0A5P1FIJ3"/>
<feature type="compositionally biased region" description="Basic residues" evidence="5">
    <location>
        <begin position="383"/>
        <end position="392"/>
    </location>
</feature>
<dbReference type="Gene3D" id="3.40.50.150">
    <property type="entry name" value="Vaccinia Virus protein VP39"/>
    <property type="match status" value="2"/>
</dbReference>
<dbReference type="InterPro" id="IPR051419">
    <property type="entry name" value="Lys/N-term_MeTrsfase_sf"/>
</dbReference>
<dbReference type="InterPro" id="IPR029063">
    <property type="entry name" value="SAM-dependent_MTases_sf"/>
</dbReference>
<feature type="domain" description="Methyltransferase type 11" evidence="6">
    <location>
        <begin position="7"/>
        <end position="69"/>
    </location>
</feature>
<evidence type="ECO:0000259" key="6">
    <source>
        <dbReference type="Pfam" id="PF08241"/>
    </source>
</evidence>
<evidence type="ECO:0000256" key="1">
    <source>
        <dbReference type="ARBA" id="ARBA00008361"/>
    </source>
</evidence>
<evidence type="ECO:0000313" key="8">
    <source>
        <dbReference type="Proteomes" id="UP000243459"/>
    </source>
</evidence>
<proteinExistence type="inferred from homology"/>
<dbReference type="SUPFAM" id="SSF53335">
    <property type="entry name" value="S-adenosyl-L-methionine-dependent methyltransferases"/>
    <property type="match status" value="2"/>
</dbReference>
<feature type="region of interest" description="Disordered" evidence="5">
    <location>
        <begin position="508"/>
        <end position="530"/>
    </location>
</feature>
<dbReference type="Pfam" id="PF08241">
    <property type="entry name" value="Methyltransf_11"/>
    <property type="match status" value="1"/>
</dbReference>
<name>A0A5P1FIJ3_ASPOF</name>
<dbReference type="InterPro" id="IPR013216">
    <property type="entry name" value="Methyltransf_11"/>
</dbReference>
<dbReference type="PANTHER" id="PTHR12176:SF78">
    <property type="entry name" value="EEF1A LYSINE AND N-TERMINAL METHYLTRANSFERASE"/>
    <property type="match status" value="1"/>
</dbReference>
<gene>
    <name evidence="7" type="ORF">A4U43_C02F4390</name>
</gene>
<dbReference type="EMBL" id="CM007382">
    <property type="protein sequence ID" value="ONK77227.1"/>
    <property type="molecule type" value="Genomic_DNA"/>
</dbReference>
<dbReference type="OMA" id="FEWYGAF"/>
<sequence length="696" mass="77135">MLRRYVRSRPEMKWRVMDMTEMQFTDEFFDVILDKGGLDALMEPEHGVKLGSKYLKEVKRVLKMGGRYLCLTLAESHVLGLLFSEFRFGWETNILAIAQKAGGKPSFQTFLVSIVKEKLGSIKPVISSFDHRSLGCNEKQIKALVNIVEEENQIRTDYSSSADIMYSLQELQLGAKGNLKELQPGRRFQVVLGEQGESLYTYRTVLLDAKQQLAPFLYHCGVFIVPKTRAHEWLFTSEEGQWLVVESSKAARLIMVFLDSRHSHSSIENIQKDLSPLVKGLAPGEEDDRAAIPFMMANDGVKERNIVHKVTSTTTGPIIVEDVIYESVENENSSLIPSEVKMFRRLTFERSLGLVQSEALLTTEEPKNSPDDNERRKNELSSKSKKKGRRKTDSRTSNNGSKSSLKVDHRCLASTYHSGIVSGFSLIAPSLENAASSQKQVKTVVIGLGAGLLPMFLHGCFPFLDIEVVELDSFVVKLARDYFGFTEDLHLKVRIGDGIKYIQDASFSTKPEKGHPHGNTPESDGKSTSSLINGNDCTTVKILIVDADSSDLSAGLTCPPADFVEESFLVSVRKFLAEGGLFVINLVSRSSSIREMVVSRMTVVFDRIFSLELEEDVNEVLFATTMEPLDPFALPVSAPSDQSILVCLGLRLGFFRFDFADRFASSFSDGEAEEEQGGGGGAATPPPAAQLASGWT</sequence>
<evidence type="ECO:0000313" key="7">
    <source>
        <dbReference type="EMBL" id="ONK77227.1"/>
    </source>
</evidence>
<feature type="region of interest" description="Disordered" evidence="5">
    <location>
        <begin position="359"/>
        <end position="405"/>
    </location>
</feature>
<dbReference type="Gramene" id="ONK77227">
    <property type="protein sequence ID" value="ONK77227"/>
    <property type="gene ID" value="A4U43_C02F4390"/>
</dbReference>
<dbReference type="Proteomes" id="UP000243459">
    <property type="component" value="Chromosome 2"/>
</dbReference>
<keyword evidence="3" id="KW-0808">Transferase</keyword>
<reference evidence="8" key="1">
    <citation type="journal article" date="2017" name="Nat. Commun.">
        <title>The asparagus genome sheds light on the origin and evolution of a young Y chromosome.</title>
        <authorList>
            <person name="Harkess A."/>
            <person name="Zhou J."/>
            <person name="Xu C."/>
            <person name="Bowers J.E."/>
            <person name="Van der Hulst R."/>
            <person name="Ayyampalayam S."/>
            <person name="Mercati F."/>
            <person name="Riccardi P."/>
            <person name="McKain M.R."/>
            <person name="Kakrana A."/>
            <person name="Tang H."/>
            <person name="Ray J."/>
            <person name="Groenendijk J."/>
            <person name="Arikit S."/>
            <person name="Mathioni S.M."/>
            <person name="Nakano M."/>
            <person name="Shan H."/>
            <person name="Telgmann-Rauber A."/>
            <person name="Kanno A."/>
            <person name="Yue Z."/>
            <person name="Chen H."/>
            <person name="Li W."/>
            <person name="Chen Y."/>
            <person name="Xu X."/>
            <person name="Zhang Y."/>
            <person name="Luo S."/>
            <person name="Chen H."/>
            <person name="Gao J."/>
            <person name="Mao Z."/>
            <person name="Pires J.C."/>
            <person name="Luo M."/>
            <person name="Kudrna D."/>
            <person name="Wing R.A."/>
            <person name="Meyers B.C."/>
            <person name="Yi K."/>
            <person name="Kong H."/>
            <person name="Lavrijsen P."/>
            <person name="Sunseri F."/>
            <person name="Falavigna A."/>
            <person name="Ye Y."/>
            <person name="Leebens-Mack J.H."/>
            <person name="Chen G."/>
        </authorList>
    </citation>
    <scope>NUCLEOTIDE SEQUENCE [LARGE SCALE GENOMIC DNA]</scope>
    <source>
        <strain evidence="8">cv. DH0086</strain>
    </source>
</reference>
<evidence type="ECO:0000256" key="5">
    <source>
        <dbReference type="SAM" id="MobiDB-lite"/>
    </source>
</evidence>
<keyword evidence="4" id="KW-0511">Multifunctional enzyme</keyword>
<feature type="compositionally biased region" description="Basic and acidic residues" evidence="5">
    <location>
        <begin position="364"/>
        <end position="382"/>
    </location>
</feature>
<comment type="similarity">
    <text evidence="1">Belongs to the methyltransferase superfamily.</text>
</comment>
<feature type="region of interest" description="Disordered" evidence="5">
    <location>
        <begin position="670"/>
        <end position="696"/>
    </location>
</feature>
<evidence type="ECO:0000256" key="4">
    <source>
        <dbReference type="ARBA" id="ARBA00023268"/>
    </source>
</evidence>
<organism evidence="7 8">
    <name type="scientific">Asparagus officinalis</name>
    <name type="common">Garden asparagus</name>
    <dbReference type="NCBI Taxonomy" id="4686"/>
    <lineage>
        <taxon>Eukaryota</taxon>
        <taxon>Viridiplantae</taxon>
        <taxon>Streptophyta</taxon>
        <taxon>Embryophyta</taxon>
        <taxon>Tracheophyta</taxon>
        <taxon>Spermatophyta</taxon>
        <taxon>Magnoliopsida</taxon>
        <taxon>Liliopsida</taxon>
        <taxon>Asparagales</taxon>
        <taxon>Asparagaceae</taxon>
        <taxon>Asparagoideae</taxon>
        <taxon>Asparagus</taxon>
    </lineage>
</organism>
<keyword evidence="8" id="KW-1185">Reference proteome</keyword>
<feature type="compositionally biased region" description="Polar residues" evidence="5">
    <location>
        <begin position="520"/>
        <end position="530"/>
    </location>
</feature>
<dbReference type="GO" id="GO:0032259">
    <property type="term" value="P:methylation"/>
    <property type="evidence" value="ECO:0007669"/>
    <property type="project" value="UniProtKB-KW"/>
</dbReference>
<evidence type="ECO:0000256" key="3">
    <source>
        <dbReference type="ARBA" id="ARBA00022679"/>
    </source>
</evidence>
<accession>A0A5P1FIJ3</accession>